<feature type="compositionally biased region" description="Low complexity" evidence="1">
    <location>
        <begin position="18"/>
        <end position="29"/>
    </location>
</feature>
<evidence type="ECO:0000313" key="3">
    <source>
        <dbReference type="Proteomes" id="UP001165498"/>
    </source>
</evidence>
<comment type="caution">
    <text evidence="2">The sequence shown here is derived from an EMBL/GenBank/DDBJ whole genome shotgun (WGS) entry which is preliminary data.</text>
</comment>
<dbReference type="EMBL" id="JANFQO010000027">
    <property type="protein sequence ID" value="MCQ4167274.1"/>
    <property type="molecule type" value="Genomic_DNA"/>
</dbReference>
<protein>
    <submittedName>
        <fullName evidence="2">Type VI secretion system baseplate subunit TssG</fullName>
    </submittedName>
</protein>
<dbReference type="InterPro" id="IPR010732">
    <property type="entry name" value="T6SS_TssG-like"/>
</dbReference>
<dbReference type="PANTHER" id="PTHR35564:SF4">
    <property type="entry name" value="CYTOPLASMIC PROTEIN"/>
    <property type="match status" value="1"/>
</dbReference>
<organism evidence="2 3">
    <name type="scientific">Tahibacter harae</name>
    <dbReference type="NCBI Taxonomy" id="2963937"/>
    <lineage>
        <taxon>Bacteria</taxon>
        <taxon>Pseudomonadati</taxon>
        <taxon>Pseudomonadota</taxon>
        <taxon>Gammaproteobacteria</taxon>
        <taxon>Lysobacterales</taxon>
        <taxon>Rhodanobacteraceae</taxon>
        <taxon>Tahibacter</taxon>
    </lineage>
</organism>
<keyword evidence="3" id="KW-1185">Reference proteome</keyword>
<evidence type="ECO:0000313" key="2">
    <source>
        <dbReference type="EMBL" id="MCQ4167274.1"/>
    </source>
</evidence>
<name>A0ABT1QYA0_9GAMM</name>
<dbReference type="PANTHER" id="PTHR35564">
    <property type="match status" value="1"/>
</dbReference>
<sequence length="376" mass="41956">MSEETAPGSALDQLLAGAAASDPSAPSQQDARALAALWQALEEKPYEFDLFALLRRIESLHPQLPRLGRAKRPSQEPLRLGQEPSSFFAPSTIARLDPPKKKGGRKLVIRSLGLFGPNGPLPLVLTEHAYERAIHHGDRTLIEFADIFHHRLILLFYRAWADAQSCVSLDRPGDEKFTRHAASTIAYGLNATRGRDSVPDHARLNHAGHLVRQTRNAEGLARILANFFRVPAAIEEFVGRWLPLPRDQRSRLGANRGSQLGVDLVAGNAVWDRQHRFRIRLGPMTRASYEDLLPPGTAHRQLLDWVRSYIGIELDWDVRLVLRRADVPQARLGGDTRLGWTTWLGRGEPRDRGDLVLDPERIRAERHDPGGVAAAA</sequence>
<dbReference type="Pfam" id="PF06996">
    <property type="entry name" value="T6SS_TssG"/>
    <property type="match status" value="1"/>
</dbReference>
<accession>A0ABT1QYA0</accession>
<dbReference type="NCBIfam" id="TIGR03347">
    <property type="entry name" value="VI_chp_1"/>
    <property type="match status" value="1"/>
</dbReference>
<gene>
    <name evidence="2" type="primary">tssG</name>
    <name evidence="2" type="ORF">NM961_21380</name>
</gene>
<evidence type="ECO:0000256" key="1">
    <source>
        <dbReference type="SAM" id="MobiDB-lite"/>
    </source>
</evidence>
<dbReference type="Proteomes" id="UP001165498">
    <property type="component" value="Unassembled WGS sequence"/>
</dbReference>
<feature type="region of interest" description="Disordered" evidence="1">
    <location>
        <begin position="1"/>
        <end position="29"/>
    </location>
</feature>
<reference evidence="2" key="1">
    <citation type="submission" date="2022-07" db="EMBL/GenBank/DDBJ databases">
        <title>Tahibacter sp., a new gammaproteobacterium isolated from the silt sample collected at pig farm.</title>
        <authorList>
            <person name="Chen H."/>
        </authorList>
    </citation>
    <scope>NUCLEOTIDE SEQUENCE</scope>
    <source>
        <strain evidence="2">P2K</strain>
    </source>
</reference>
<proteinExistence type="predicted"/>
<dbReference type="RefSeq" id="WP_255916462.1">
    <property type="nucleotide sequence ID" value="NZ_JANFQO010000027.1"/>
</dbReference>